<keyword evidence="7" id="KW-1185">Reference proteome</keyword>
<sequence length="448" mass="49304">MMMINYKTVLQGSYYTAIDENQVGYQADSLVCINDEGKIARIVLAGDDDYQLIVNDAKQQGTLVSLSDDQVLLPGFIDLHVHAPQWPNAGLALDRPLYEWLEEYTFPLEAKFKDAKYAHLVYDNLVETLLANGTTTALYFGSVDNTGNLELVKSCLTHHQRGFVGKVVMDNPEQTPAYYRDESATTALSETENFIHEVATLNENQTIPVTPVITPRFLPSCTDDVLAGLGKLAAKYDLPIQSHCSESDWENGYALATHGKRDATVLDEFGLLTDKSVMAHGTLLNGEDIQRFKDRGVGIAHCPISNVYFGNAVLPAKKLLSENVKVGMGTDISGGYDPSVYQNIRQAIMSSRLLNDGVDSEITPDLRGKHDSAITAKNAFYMATVGGAKSLNLVTGQIKEGYIADLQIVHAKYPTFGQQVPEDTFEKLMYQTTASEIDHVMTQGVFVK</sequence>
<accession>A0ABX9I6Y5</accession>
<proteinExistence type="predicted"/>
<organism evidence="6 7">
    <name type="scientific">Weissella thailandensis</name>
    <dbReference type="NCBI Taxonomy" id="89061"/>
    <lineage>
        <taxon>Bacteria</taxon>
        <taxon>Bacillati</taxon>
        <taxon>Bacillota</taxon>
        <taxon>Bacilli</taxon>
        <taxon>Lactobacillales</taxon>
        <taxon>Lactobacillaceae</taxon>
        <taxon>Weissella</taxon>
    </lineage>
</organism>
<dbReference type="Proteomes" id="UP000254492">
    <property type="component" value="Unassembled WGS sequence"/>
</dbReference>
<dbReference type="PANTHER" id="PTHR11271:SF6">
    <property type="entry name" value="GUANINE DEAMINASE"/>
    <property type="match status" value="1"/>
</dbReference>
<keyword evidence="3" id="KW-0378">Hydrolase</keyword>
<dbReference type="Gene3D" id="3.20.20.140">
    <property type="entry name" value="Metal-dependent hydrolases"/>
    <property type="match status" value="1"/>
</dbReference>
<dbReference type="InterPro" id="IPR011059">
    <property type="entry name" value="Metal-dep_hydrolase_composite"/>
</dbReference>
<dbReference type="InterPro" id="IPR032466">
    <property type="entry name" value="Metal_Hydrolase"/>
</dbReference>
<evidence type="ECO:0000259" key="5">
    <source>
        <dbReference type="Pfam" id="PF01979"/>
    </source>
</evidence>
<comment type="cofactor">
    <cofactor evidence="1">
        <name>Zn(2+)</name>
        <dbReference type="ChEBI" id="CHEBI:29105"/>
    </cofactor>
</comment>
<dbReference type="Pfam" id="PF01979">
    <property type="entry name" value="Amidohydro_1"/>
    <property type="match status" value="1"/>
</dbReference>
<evidence type="ECO:0000256" key="4">
    <source>
        <dbReference type="ARBA" id="ARBA00022833"/>
    </source>
</evidence>
<evidence type="ECO:0000313" key="6">
    <source>
        <dbReference type="EMBL" id="RDS59985.1"/>
    </source>
</evidence>
<dbReference type="InterPro" id="IPR051607">
    <property type="entry name" value="Metallo-dep_hydrolases"/>
</dbReference>
<keyword evidence="4" id="KW-0862">Zinc</keyword>
<dbReference type="EMBL" id="QRAY01000004">
    <property type="protein sequence ID" value="RDS59985.1"/>
    <property type="molecule type" value="Genomic_DNA"/>
</dbReference>
<protein>
    <submittedName>
        <fullName evidence="6">Guanine deaminase</fullName>
    </submittedName>
</protein>
<name>A0ABX9I6Y5_9LACO</name>
<evidence type="ECO:0000313" key="7">
    <source>
        <dbReference type="Proteomes" id="UP000254492"/>
    </source>
</evidence>
<comment type="caution">
    <text evidence="6">The sequence shown here is derived from an EMBL/GenBank/DDBJ whole genome shotgun (WGS) entry which is preliminary data.</text>
</comment>
<reference evidence="6 7" key="1">
    <citation type="submission" date="2018-07" db="EMBL/GenBank/DDBJ databases">
        <title>Genome-based reclassification of Weissella jogaejeotgali as Weissella thailandensis.</title>
        <authorList>
            <person name="Chun J."/>
            <person name="Kim B.-Y."/>
            <person name="Kwak M.-J."/>
        </authorList>
    </citation>
    <scope>NUCLEOTIDE SEQUENCE [LARGE SCALE GENOMIC DNA]</scope>
    <source>
        <strain evidence="6 7">KCTC 3751</strain>
    </source>
</reference>
<dbReference type="PANTHER" id="PTHR11271">
    <property type="entry name" value="GUANINE DEAMINASE"/>
    <property type="match status" value="1"/>
</dbReference>
<keyword evidence="2" id="KW-0479">Metal-binding</keyword>
<evidence type="ECO:0000256" key="1">
    <source>
        <dbReference type="ARBA" id="ARBA00001947"/>
    </source>
</evidence>
<evidence type="ECO:0000256" key="2">
    <source>
        <dbReference type="ARBA" id="ARBA00022723"/>
    </source>
</evidence>
<gene>
    <name evidence="6" type="ORF">DWV05_03040</name>
</gene>
<dbReference type="SUPFAM" id="SSF51556">
    <property type="entry name" value="Metallo-dependent hydrolases"/>
    <property type="match status" value="1"/>
</dbReference>
<evidence type="ECO:0000256" key="3">
    <source>
        <dbReference type="ARBA" id="ARBA00022801"/>
    </source>
</evidence>
<dbReference type="SUPFAM" id="SSF51338">
    <property type="entry name" value="Composite domain of metallo-dependent hydrolases"/>
    <property type="match status" value="1"/>
</dbReference>
<dbReference type="Gene3D" id="2.30.40.10">
    <property type="entry name" value="Urease, subunit C, domain 1"/>
    <property type="match status" value="1"/>
</dbReference>
<feature type="domain" description="Amidohydrolase-related" evidence="5">
    <location>
        <begin position="71"/>
        <end position="446"/>
    </location>
</feature>
<dbReference type="InterPro" id="IPR006680">
    <property type="entry name" value="Amidohydro-rel"/>
</dbReference>